<organism evidence="5 6">
    <name type="scientific">Ophiocordyceps camponoti-rufipedis</name>
    <dbReference type="NCBI Taxonomy" id="2004952"/>
    <lineage>
        <taxon>Eukaryota</taxon>
        <taxon>Fungi</taxon>
        <taxon>Dikarya</taxon>
        <taxon>Ascomycota</taxon>
        <taxon>Pezizomycotina</taxon>
        <taxon>Sordariomycetes</taxon>
        <taxon>Hypocreomycetidae</taxon>
        <taxon>Hypocreales</taxon>
        <taxon>Ophiocordycipitaceae</taxon>
        <taxon>Ophiocordyceps</taxon>
    </lineage>
</organism>
<evidence type="ECO:0000256" key="1">
    <source>
        <dbReference type="ARBA" id="ARBA00004123"/>
    </source>
</evidence>
<dbReference type="STRING" id="2004952.A0A2C5ZBS0"/>
<dbReference type="GO" id="GO:0008270">
    <property type="term" value="F:zinc ion binding"/>
    <property type="evidence" value="ECO:0007669"/>
    <property type="project" value="InterPro"/>
</dbReference>
<evidence type="ECO:0000259" key="4">
    <source>
        <dbReference type="PROSITE" id="PS50048"/>
    </source>
</evidence>
<dbReference type="InterPro" id="IPR021858">
    <property type="entry name" value="Fun_TF"/>
</dbReference>
<keyword evidence="6" id="KW-1185">Reference proteome</keyword>
<dbReference type="PROSITE" id="PS00463">
    <property type="entry name" value="ZN2_CY6_FUNGAL_1"/>
    <property type="match status" value="1"/>
</dbReference>
<dbReference type="Pfam" id="PF00172">
    <property type="entry name" value="Zn_clus"/>
    <property type="match status" value="1"/>
</dbReference>
<dbReference type="SMART" id="SM00066">
    <property type="entry name" value="GAL4"/>
    <property type="match status" value="1"/>
</dbReference>
<comment type="subcellular location">
    <subcellularLocation>
        <location evidence="1">Nucleus</location>
    </subcellularLocation>
</comment>
<evidence type="ECO:0000256" key="2">
    <source>
        <dbReference type="ARBA" id="ARBA00023242"/>
    </source>
</evidence>
<sequence length="505" mass="55929">MESTKTSAKACHNCRRRRLRCDRSYPHCNKCIGSGKECLGYGKLFRWIGAVASRGKLAGRTSSAPLDFPIRQSSSSPPPPPPAQQLVARPPSPVFRTLVDPLYQDIDSGERRYLAYFTRRLCKDLVANDDDNPYRDLLGLTKAHPLLRHTLVAASATHMYNLVRLPLIRRVEDGLPASQDLDDMSRWAYRHALSAKHEALSLMRDAIQNINADTGDVVLTSVLFLFTLELIESGKHGWKAHLRAAIQILSVLEPALPRYEDMRNLMLYDSLVYLVMGSAFLPEPLVDVAPLFQPSKFSEMVARAAAHSYICCPGPVLGVLYEASQLSNAAGDGTDAAAIQASGLALIRRAQEFDVEAWAGDDANFSALRLPSVETRTHAGFAHRLAVCLYTMRAIPSLCSHKSNQNSARMLTEGIIRHVSAISSDDPNFKVVTWPTFVVGAESTSPASRDWAARKLDQLASSCPWGFLHTALEALHRLWSMESSETESGCWVKKLKESEFHFLVV</sequence>
<dbReference type="PANTHER" id="PTHR37534">
    <property type="entry name" value="TRANSCRIPTIONAL ACTIVATOR PROTEIN UGA3"/>
    <property type="match status" value="1"/>
</dbReference>
<dbReference type="SUPFAM" id="SSF57701">
    <property type="entry name" value="Zn2/Cys6 DNA-binding domain"/>
    <property type="match status" value="1"/>
</dbReference>
<reference evidence="5 6" key="1">
    <citation type="submission" date="2017-06" db="EMBL/GenBank/DDBJ databases">
        <title>Ant-infecting Ophiocordyceps genomes reveal a high diversity of potential behavioral manipulation genes and a possible major role for enterotoxins.</title>
        <authorList>
            <person name="De Bekker C."/>
            <person name="Evans H.C."/>
            <person name="Brachmann A."/>
            <person name="Hughes D.P."/>
        </authorList>
    </citation>
    <scope>NUCLEOTIDE SEQUENCE [LARGE SCALE GENOMIC DNA]</scope>
    <source>
        <strain evidence="5 6">Map16</strain>
    </source>
</reference>
<evidence type="ECO:0000256" key="3">
    <source>
        <dbReference type="SAM" id="MobiDB-lite"/>
    </source>
</evidence>
<evidence type="ECO:0000313" key="6">
    <source>
        <dbReference type="Proteomes" id="UP000226431"/>
    </source>
</evidence>
<name>A0A2C5ZBS0_9HYPO</name>
<dbReference type="OrthoDB" id="5380854at2759"/>
<dbReference type="Proteomes" id="UP000226431">
    <property type="component" value="Unassembled WGS sequence"/>
</dbReference>
<dbReference type="GO" id="GO:0005634">
    <property type="term" value="C:nucleus"/>
    <property type="evidence" value="ECO:0007669"/>
    <property type="project" value="UniProtKB-SubCell"/>
</dbReference>
<dbReference type="AlphaFoldDB" id="A0A2C5ZBS0"/>
<dbReference type="Pfam" id="PF11951">
    <property type="entry name" value="Fungal_trans_2"/>
    <property type="match status" value="1"/>
</dbReference>
<comment type="caution">
    <text evidence="5">The sequence shown here is derived from an EMBL/GenBank/DDBJ whole genome shotgun (WGS) entry which is preliminary data.</text>
</comment>
<dbReference type="InterPro" id="IPR036864">
    <property type="entry name" value="Zn2-C6_fun-type_DNA-bd_sf"/>
</dbReference>
<dbReference type="InterPro" id="IPR001138">
    <property type="entry name" value="Zn2Cys6_DnaBD"/>
</dbReference>
<dbReference type="PANTHER" id="PTHR37534:SF51">
    <property type="entry name" value="ACRIFLAVINE SENSITIVITY CONTROL PROTEIN ACR-2"/>
    <property type="match status" value="1"/>
</dbReference>
<dbReference type="GO" id="GO:0000976">
    <property type="term" value="F:transcription cis-regulatory region binding"/>
    <property type="evidence" value="ECO:0007669"/>
    <property type="project" value="TreeGrafter"/>
</dbReference>
<dbReference type="GO" id="GO:0000981">
    <property type="term" value="F:DNA-binding transcription factor activity, RNA polymerase II-specific"/>
    <property type="evidence" value="ECO:0007669"/>
    <property type="project" value="InterPro"/>
</dbReference>
<feature type="domain" description="Zn(2)-C6 fungal-type" evidence="4">
    <location>
        <begin position="10"/>
        <end position="38"/>
    </location>
</feature>
<evidence type="ECO:0000313" key="5">
    <source>
        <dbReference type="EMBL" id="PHH76854.1"/>
    </source>
</evidence>
<feature type="region of interest" description="Disordered" evidence="3">
    <location>
        <begin position="66"/>
        <end position="90"/>
    </location>
</feature>
<dbReference type="GO" id="GO:0045944">
    <property type="term" value="P:positive regulation of transcription by RNA polymerase II"/>
    <property type="evidence" value="ECO:0007669"/>
    <property type="project" value="TreeGrafter"/>
</dbReference>
<dbReference type="PROSITE" id="PS50048">
    <property type="entry name" value="ZN2_CY6_FUNGAL_2"/>
    <property type="match status" value="1"/>
</dbReference>
<dbReference type="EMBL" id="NJES01000144">
    <property type="protein sequence ID" value="PHH76854.1"/>
    <property type="molecule type" value="Genomic_DNA"/>
</dbReference>
<gene>
    <name evidence="5" type="ORF">CDD80_1153</name>
</gene>
<keyword evidence="2" id="KW-0539">Nucleus</keyword>
<protein>
    <recommendedName>
        <fullName evidence="4">Zn(2)-C6 fungal-type domain-containing protein</fullName>
    </recommendedName>
</protein>
<accession>A0A2C5ZBS0</accession>
<dbReference type="Gene3D" id="4.10.240.10">
    <property type="entry name" value="Zn(2)-C6 fungal-type DNA-binding domain"/>
    <property type="match status" value="1"/>
</dbReference>
<proteinExistence type="predicted"/>